<dbReference type="PANTHER" id="PTHR43095:SF5">
    <property type="entry name" value="XYLULOSE KINASE"/>
    <property type="match status" value="1"/>
</dbReference>
<reference evidence="7" key="1">
    <citation type="journal article" date="2019" name="Int. J. Syst. Evol. Microbiol.">
        <title>The Global Catalogue of Microorganisms (GCM) 10K type strain sequencing project: providing services to taxonomists for standard genome sequencing and annotation.</title>
        <authorList>
            <consortium name="The Broad Institute Genomics Platform"/>
            <consortium name="The Broad Institute Genome Sequencing Center for Infectious Disease"/>
            <person name="Wu L."/>
            <person name="Ma J."/>
        </authorList>
    </citation>
    <scope>NUCLEOTIDE SEQUENCE [LARGE SCALE GENOMIC DNA]</scope>
    <source>
        <strain evidence="7">JCM 14370</strain>
    </source>
</reference>
<dbReference type="Proteomes" id="UP000632222">
    <property type="component" value="Unassembled WGS sequence"/>
</dbReference>
<evidence type="ECO:0000256" key="3">
    <source>
        <dbReference type="ARBA" id="ARBA00022777"/>
    </source>
</evidence>
<protein>
    <submittedName>
        <fullName evidence="6">Sugar kinase</fullName>
    </submittedName>
</protein>
<feature type="domain" description="Carbohydrate kinase FGGY C-terminal" evidence="5">
    <location>
        <begin position="250"/>
        <end position="429"/>
    </location>
</feature>
<evidence type="ECO:0000256" key="2">
    <source>
        <dbReference type="ARBA" id="ARBA00022679"/>
    </source>
</evidence>
<dbReference type="InterPro" id="IPR000577">
    <property type="entry name" value="Carb_kinase_FGGY"/>
</dbReference>
<name>A0ABQ2D000_9DEIO</name>
<dbReference type="RefSeq" id="WP_189002806.1">
    <property type="nucleotide sequence ID" value="NZ_BMOD01000007.1"/>
</dbReference>
<dbReference type="InterPro" id="IPR018484">
    <property type="entry name" value="FGGY_N"/>
</dbReference>
<accession>A0ABQ2D000</accession>
<organism evidence="6 7">
    <name type="scientific">Deinococcus roseus</name>
    <dbReference type="NCBI Taxonomy" id="392414"/>
    <lineage>
        <taxon>Bacteria</taxon>
        <taxon>Thermotogati</taxon>
        <taxon>Deinococcota</taxon>
        <taxon>Deinococci</taxon>
        <taxon>Deinococcales</taxon>
        <taxon>Deinococcaceae</taxon>
        <taxon>Deinococcus</taxon>
    </lineage>
</organism>
<dbReference type="Pfam" id="PF02782">
    <property type="entry name" value="FGGY_C"/>
    <property type="match status" value="1"/>
</dbReference>
<dbReference type="InterPro" id="IPR050406">
    <property type="entry name" value="FGGY_Carb_Kinase"/>
</dbReference>
<dbReference type="GO" id="GO:0016301">
    <property type="term" value="F:kinase activity"/>
    <property type="evidence" value="ECO:0007669"/>
    <property type="project" value="UniProtKB-KW"/>
</dbReference>
<dbReference type="Pfam" id="PF00370">
    <property type="entry name" value="FGGY_N"/>
    <property type="match status" value="1"/>
</dbReference>
<dbReference type="SUPFAM" id="SSF53067">
    <property type="entry name" value="Actin-like ATPase domain"/>
    <property type="match status" value="2"/>
</dbReference>
<feature type="domain" description="Carbohydrate kinase FGGY N-terminal" evidence="4">
    <location>
        <begin position="1"/>
        <end position="240"/>
    </location>
</feature>
<dbReference type="InterPro" id="IPR018485">
    <property type="entry name" value="FGGY_C"/>
</dbReference>
<evidence type="ECO:0000259" key="5">
    <source>
        <dbReference type="Pfam" id="PF02782"/>
    </source>
</evidence>
<evidence type="ECO:0000313" key="7">
    <source>
        <dbReference type="Proteomes" id="UP000632222"/>
    </source>
</evidence>
<evidence type="ECO:0000313" key="6">
    <source>
        <dbReference type="EMBL" id="GGJ36088.1"/>
    </source>
</evidence>
<evidence type="ECO:0000256" key="1">
    <source>
        <dbReference type="ARBA" id="ARBA00009156"/>
    </source>
</evidence>
<keyword evidence="3 6" id="KW-0418">Kinase</keyword>
<evidence type="ECO:0000259" key="4">
    <source>
        <dbReference type="Pfam" id="PF00370"/>
    </source>
</evidence>
<gene>
    <name evidence="6" type="ORF">GCM10008938_22730</name>
</gene>
<sequence length="478" mass="51690">MHLGIDLGTGSIKVALFGEAGRCLRQGSRSYAILSPQKGWAETNPWDWWVAAGETVLQVVGHFGPSVKSIGLSGQMHGVVLTSREGNPLKPAILWADQRSSITLEAYRHLPESMGSALRNPVVPGMAGPILLWLKSFESAVYHQARWALQPKDWLCLQLTGHVHTDPSDLSGTLLSDPAHDHWNFELLKELGLREDLFPPVLPSRALGGTLLPSAARHLGLPEGIPVAVGAADTAAALLGTGLPEGQLQLTIGTGAQLVLKHQHLPDTHPTLQLYRTAEQRGWYSMAALQNAGLALEWVRSVLRLDWPTFYTLAEQAPAGSKGLVFLPHLTGSRTPHPTQANRGGWMGLGLEHDLPCMARSAFEGVALSITQGLQVMPPAQTDMVRLAGGGTTHPWWQQLLADLLQKPLEVIDTTGASARGAALLGEAAMKGQHPQFAQAQIAQTVLPNPEFPHQHLLERFGQAFQQVNRPHGPRPLD</sequence>
<keyword evidence="2" id="KW-0808">Transferase</keyword>
<comment type="caution">
    <text evidence="6">The sequence shown here is derived from an EMBL/GenBank/DDBJ whole genome shotgun (WGS) entry which is preliminary data.</text>
</comment>
<dbReference type="Gene3D" id="3.30.420.40">
    <property type="match status" value="2"/>
</dbReference>
<dbReference type="InterPro" id="IPR043129">
    <property type="entry name" value="ATPase_NBD"/>
</dbReference>
<keyword evidence="7" id="KW-1185">Reference proteome</keyword>
<dbReference type="CDD" id="cd07808">
    <property type="entry name" value="ASKHA_NBD_FGGY_EcXK-like"/>
    <property type="match status" value="1"/>
</dbReference>
<comment type="similarity">
    <text evidence="1">Belongs to the FGGY kinase family.</text>
</comment>
<dbReference type="PIRSF" id="PIRSF000538">
    <property type="entry name" value="GlpK"/>
    <property type="match status" value="1"/>
</dbReference>
<dbReference type="PANTHER" id="PTHR43095">
    <property type="entry name" value="SUGAR KINASE"/>
    <property type="match status" value="1"/>
</dbReference>
<proteinExistence type="inferred from homology"/>
<dbReference type="EMBL" id="BMOD01000007">
    <property type="protein sequence ID" value="GGJ36088.1"/>
    <property type="molecule type" value="Genomic_DNA"/>
</dbReference>